<evidence type="ECO:0008006" key="5">
    <source>
        <dbReference type="Google" id="ProtNLM"/>
    </source>
</evidence>
<evidence type="ECO:0000259" key="2">
    <source>
        <dbReference type="PROSITE" id="PS51384"/>
    </source>
</evidence>
<accession>A0A2P1PRI9</accession>
<dbReference type="InterPro" id="IPR001041">
    <property type="entry name" value="2Fe-2S_ferredoxin-type"/>
</dbReference>
<dbReference type="Gene3D" id="2.40.30.10">
    <property type="entry name" value="Translation factors"/>
    <property type="match status" value="1"/>
</dbReference>
<dbReference type="PANTHER" id="PTHR47354">
    <property type="entry name" value="NADH OXIDOREDUCTASE HCR"/>
    <property type="match status" value="1"/>
</dbReference>
<dbReference type="GO" id="GO:0051536">
    <property type="term" value="F:iron-sulfur cluster binding"/>
    <property type="evidence" value="ECO:0007669"/>
    <property type="project" value="InterPro"/>
</dbReference>
<name>A0A2P1PRI9_9GAMM</name>
<evidence type="ECO:0000313" key="3">
    <source>
        <dbReference type="EMBL" id="AVP97445.1"/>
    </source>
</evidence>
<feature type="domain" description="FAD-binding FR-type" evidence="2">
    <location>
        <begin position="43"/>
        <end position="145"/>
    </location>
</feature>
<dbReference type="PRINTS" id="PR00410">
    <property type="entry name" value="PHEHYDRXLASE"/>
</dbReference>
<reference evidence="3 4" key="1">
    <citation type="submission" date="2018-03" db="EMBL/GenBank/DDBJ databases">
        <title>Ahniella affigens gen. nov., sp. nov., a gammaproteobacterium isolated from sandy soil near a stream.</title>
        <authorList>
            <person name="Ko Y."/>
            <person name="Kim J.-H."/>
        </authorList>
    </citation>
    <scope>NUCLEOTIDE SEQUENCE [LARGE SCALE GENOMIC DNA]</scope>
    <source>
        <strain evidence="3 4">D13</strain>
    </source>
</reference>
<sequence length="365" mass="40033">MAALMRKTRTLVQRGLRSSALAPLNDVVAIDRLLQRMNRRWSLRDVRATLVAVTPEAGSACSVWLKPNRLWNGHEAGQHIMLEVEIDGTRHHRAFSLSAAPRADGLLRLTLRVSARALVSRWLQDPARVGDVVTISQAQGTFVLPTPRPDKILMVAAGSGISPLMAMLEQLAAEHYRGDIQLLRIDRQASDVLLDAELAILQRALPGLHVRQHFTSAHGRLTAPQILEYATAAASRRWFVCGPEGLMQLVRVVHAEVCDTPLLQEHFAARALRDEAELIGAPRDVLVSDLGLHFQALPGQSLLLAAEAAGLNPKSGCRAGICRTCLCQKTRGRTRNLLTNQSSDAPDEWIQLCISTAESDLELTL</sequence>
<dbReference type="OrthoDB" id="9796486at2"/>
<dbReference type="SUPFAM" id="SSF54292">
    <property type="entry name" value="2Fe-2S ferredoxin-like"/>
    <property type="match status" value="1"/>
</dbReference>
<dbReference type="PROSITE" id="PS51384">
    <property type="entry name" value="FAD_FR"/>
    <property type="match status" value="1"/>
</dbReference>
<protein>
    <recommendedName>
        <fullName evidence="5">FAD-binding FR-type domain-containing protein</fullName>
    </recommendedName>
</protein>
<reference evidence="3 4" key="2">
    <citation type="submission" date="2018-03" db="EMBL/GenBank/DDBJ databases">
        <authorList>
            <person name="Keele B.F."/>
        </authorList>
    </citation>
    <scope>NUCLEOTIDE SEQUENCE [LARGE SCALE GENOMIC DNA]</scope>
    <source>
        <strain evidence="3 4">D13</strain>
    </source>
</reference>
<dbReference type="KEGG" id="xba:C7S18_09655"/>
<gene>
    <name evidence="3" type="ORF">C7S18_09655</name>
</gene>
<dbReference type="InterPro" id="IPR050415">
    <property type="entry name" value="MRET"/>
</dbReference>
<dbReference type="AlphaFoldDB" id="A0A2P1PRI9"/>
<evidence type="ECO:0000313" key="4">
    <source>
        <dbReference type="Proteomes" id="UP000241074"/>
    </source>
</evidence>
<dbReference type="InterPro" id="IPR017938">
    <property type="entry name" value="Riboflavin_synthase-like_b-brl"/>
</dbReference>
<dbReference type="Pfam" id="PF00970">
    <property type="entry name" value="FAD_binding_6"/>
    <property type="match status" value="1"/>
</dbReference>
<dbReference type="Gene3D" id="3.10.20.30">
    <property type="match status" value="1"/>
</dbReference>
<feature type="domain" description="2Fe-2S ferredoxin-type" evidence="1">
    <location>
        <begin position="283"/>
        <end position="365"/>
    </location>
</feature>
<dbReference type="PROSITE" id="PS51085">
    <property type="entry name" value="2FE2S_FER_2"/>
    <property type="match status" value="1"/>
</dbReference>
<organism evidence="3 4">
    <name type="scientific">Ahniella affigens</name>
    <dbReference type="NCBI Taxonomy" id="2021234"/>
    <lineage>
        <taxon>Bacteria</taxon>
        <taxon>Pseudomonadati</taxon>
        <taxon>Pseudomonadota</taxon>
        <taxon>Gammaproteobacteria</taxon>
        <taxon>Lysobacterales</taxon>
        <taxon>Rhodanobacteraceae</taxon>
        <taxon>Ahniella</taxon>
    </lineage>
</organism>
<dbReference type="InterPro" id="IPR039261">
    <property type="entry name" value="FNR_nucleotide-bd"/>
</dbReference>
<dbReference type="SUPFAM" id="SSF52343">
    <property type="entry name" value="Ferredoxin reductase-like, C-terminal NADP-linked domain"/>
    <property type="match status" value="1"/>
</dbReference>
<dbReference type="Pfam" id="PF00175">
    <property type="entry name" value="NAD_binding_1"/>
    <property type="match status" value="1"/>
</dbReference>
<dbReference type="InterPro" id="IPR017927">
    <property type="entry name" value="FAD-bd_FR_type"/>
</dbReference>
<dbReference type="SUPFAM" id="SSF63380">
    <property type="entry name" value="Riboflavin synthase domain-like"/>
    <property type="match status" value="1"/>
</dbReference>
<keyword evidence="4" id="KW-1185">Reference proteome</keyword>
<evidence type="ECO:0000259" key="1">
    <source>
        <dbReference type="PROSITE" id="PS51085"/>
    </source>
</evidence>
<dbReference type="InterPro" id="IPR036010">
    <property type="entry name" value="2Fe-2S_ferredoxin-like_sf"/>
</dbReference>
<dbReference type="InterPro" id="IPR001433">
    <property type="entry name" value="OxRdtase_FAD/NAD-bd"/>
</dbReference>
<dbReference type="Proteomes" id="UP000241074">
    <property type="component" value="Chromosome"/>
</dbReference>
<dbReference type="GO" id="GO:0016491">
    <property type="term" value="F:oxidoreductase activity"/>
    <property type="evidence" value="ECO:0007669"/>
    <property type="project" value="InterPro"/>
</dbReference>
<dbReference type="Gene3D" id="3.40.50.80">
    <property type="entry name" value="Nucleotide-binding domain of ferredoxin-NADP reductase (FNR) module"/>
    <property type="match status" value="1"/>
</dbReference>
<dbReference type="InterPro" id="IPR012675">
    <property type="entry name" value="Beta-grasp_dom_sf"/>
</dbReference>
<dbReference type="InterPro" id="IPR008333">
    <property type="entry name" value="Cbr1-like_FAD-bd_dom"/>
</dbReference>
<proteinExistence type="predicted"/>
<dbReference type="EMBL" id="CP027860">
    <property type="protein sequence ID" value="AVP97445.1"/>
    <property type="molecule type" value="Genomic_DNA"/>
</dbReference>
<dbReference type="PANTHER" id="PTHR47354:SF3">
    <property type="entry name" value="OXIDOREDUCTASE-RELATED"/>
    <property type="match status" value="1"/>
</dbReference>
<dbReference type="Pfam" id="PF00111">
    <property type="entry name" value="Fer2"/>
    <property type="match status" value="1"/>
</dbReference>
<dbReference type="RefSeq" id="WP_106891369.1">
    <property type="nucleotide sequence ID" value="NZ_CP027860.1"/>
</dbReference>
<dbReference type="CDD" id="cd00207">
    <property type="entry name" value="fer2"/>
    <property type="match status" value="1"/>
</dbReference>